<dbReference type="GO" id="GO:0046872">
    <property type="term" value="F:metal ion binding"/>
    <property type="evidence" value="ECO:0007669"/>
    <property type="project" value="UniProtKB-KW"/>
</dbReference>
<dbReference type="GO" id="GO:0006284">
    <property type="term" value="P:base-excision repair"/>
    <property type="evidence" value="ECO:0007669"/>
    <property type="project" value="InterPro"/>
</dbReference>
<keyword evidence="1" id="KW-0479">Metal-binding</keyword>
<evidence type="ECO:0000313" key="4">
    <source>
        <dbReference type="Proteomes" id="UP000593562"/>
    </source>
</evidence>
<feature type="binding site" evidence="1">
    <location>
        <position position="169"/>
    </location>
    <ligand>
        <name>Zn(2+)</name>
        <dbReference type="ChEBI" id="CHEBI:29105"/>
    </ligand>
</feature>
<feature type="binding site" evidence="1">
    <location>
        <position position="344"/>
    </location>
    <ligand>
        <name>Zn(2+)</name>
        <dbReference type="ChEBI" id="CHEBI:29105"/>
    </ligand>
</feature>
<evidence type="ECO:0000256" key="2">
    <source>
        <dbReference type="SAM" id="MobiDB-lite"/>
    </source>
</evidence>
<keyword evidence="4" id="KW-1185">Reference proteome</keyword>
<dbReference type="EMBL" id="JAAARO010000016">
    <property type="protein sequence ID" value="KAF5733587.1"/>
    <property type="molecule type" value="Genomic_DNA"/>
</dbReference>
<dbReference type="InterPro" id="IPR005019">
    <property type="entry name" value="Adenine_glyco"/>
</dbReference>
<reference evidence="3 4" key="1">
    <citation type="journal article" date="2020" name="Nat. Commun.">
        <title>Genome of Tripterygium wilfordii and identification of cytochrome P450 involved in triptolide biosynthesis.</title>
        <authorList>
            <person name="Tu L."/>
            <person name="Su P."/>
            <person name="Zhang Z."/>
            <person name="Gao L."/>
            <person name="Wang J."/>
            <person name="Hu T."/>
            <person name="Zhou J."/>
            <person name="Zhang Y."/>
            <person name="Zhao Y."/>
            <person name="Liu Y."/>
            <person name="Song Y."/>
            <person name="Tong Y."/>
            <person name="Lu Y."/>
            <person name="Yang J."/>
            <person name="Xu C."/>
            <person name="Jia M."/>
            <person name="Peters R.J."/>
            <person name="Huang L."/>
            <person name="Gao W."/>
        </authorList>
    </citation>
    <scope>NUCLEOTIDE SEQUENCE [LARGE SCALE GENOMIC DNA]</scope>
    <source>
        <strain evidence="4">cv. XIE 37</strain>
        <tissue evidence="3">Leaf</tissue>
    </source>
</reference>
<dbReference type="PANTHER" id="PTHR31116">
    <property type="entry name" value="OS04G0501200 PROTEIN"/>
    <property type="match status" value="1"/>
</dbReference>
<dbReference type="OrthoDB" id="3941538at2759"/>
<sequence>MCHSKFSKPDHINGRPVLQPKSNQVPVLERRSSLKKVSPRSPTLSPKSSPISTASTRPSLSPPISPKLKSPKSSPLLKTRNNDKALNLTTELSPVKKAKKAGANNNSVKVEAPGSIAAKRREQVATMQEQRKLRIAHYGRTKSAKLEKKVVPIDSSSSTSTITQEENRCGYMTSNSDPVYVAYHDEEWGVPVHDDMMLFELLVLTAAQLGSDWTSALKKRQSFREAFSGFDAEVVAKFTEKKITSISADYSIDLSLIRGIVDNSKGVLQVKKEFGSFDKYLWRFVSHKPICTQYRSCHKVPFKTSKSETISKDMVKRGFRFVGPTIVYSFMQAAGLTNDHLITCPQHIQCTSRAISTS</sequence>
<feature type="compositionally biased region" description="Low complexity" evidence="2">
    <location>
        <begin position="66"/>
        <end position="78"/>
    </location>
</feature>
<dbReference type="Pfam" id="PF03352">
    <property type="entry name" value="Adenine_glyco"/>
    <property type="match status" value="1"/>
</dbReference>
<comment type="caution">
    <text evidence="3">The sequence shown here is derived from an EMBL/GenBank/DDBJ whole genome shotgun (WGS) entry which is preliminary data.</text>
</comment>
<evidence type="ECO:0000256" key="1">
    <source>
        <dbReference type="PIRSR" id="PIRSR605019-1"/>
    </source>
</evidence>
<evidence type="ECO:0008006" key="5">
    <source>
        <dbReference type="Google" id="ProtNLM"/>
    </source>
</evidence>
<keyword evidence="1" id="KW-0862">Zinc</keyword>
<dbReference type="SUPFAM" id="SSF48150">
    <property type="entry name" value="DNA-glycosylase"/>
    <property type="match status" value="1"/>
</dbReference>
<protein>
    <recommendedName>
        <fullName evidence="5">DNA-3-methyladenine glycosylase I</fullName>
    </recommendedName>
</protein>
<gene>
    <name evidence="3" type="ORF">HS088_TW16G00027</name>
</gene>
<dbReference type="InParanoid" id="A0A7J7CHQ9"/>
<dbReference type="AlphaFoldDB" id="A0A7J7CHQ9"/>
<dbReference type="Gene3D" id="1.10.340.30">
    <property type="entry name" value="Hypothetical protein, domain 2"/>
    <property type="match status" value="1"/>
</dbReference>
<dbReference type="GO" id="GO:0008725">
    <property type="term" value="F:DNA-3-methyladenine glycosylase activity"/>
    <property type="evidence" value="ECO:0007669"/>
    <property type="project" value="InterPro"/>
</dbReference>
<accession>A0A7J7CHQ9</accession>
<evidence type="ECO:0000313" key="3">
    <source>
        <dbReference type="EMBL" id="KAF5733587.1"/>
    </source>
</evidence>
<dbReference type="PANTHER" id="PTHR31116:SF43">
    <property type="entry name" value="DNA GLYCOSYLASE SUPERFAMILY PROTEIN"/>
    <property type="match status" value="1"/>
</dbReference>
<feature type="binding site" evidence="1">
    <location>
        <position position="184"/>
    </location>
    <ligand>
        <name>Zn(2+)</name>
        <dbReference type="ChEBI" id="CHEBI:29105"/>
    </ligand>
</feature>
<feature type="compositionally biased region" description="Polar residues" evidence="2">
    <location>
        <begin position="40"/>
        <end position="57"/>
    </location>
</feature>
<dbReference type="Proteomes" id="UP000593562">
    <property type="component" value="Unassembled WGS sequence"/>
</dbReference>
<proteinExistence type="predicted"/>
<name>A0A7J7CHQ9_TRIWF</name>
<feature type="region of interest" description="Disordered" evidence="2">
    <location>
        <begin position="1"/>
        <end position="84"/>
    </location>
</feature>
<dbReference type="InterPro" id="IPR011257">
    <property type="entry name" value="DNA_glycosylase"/>
</dbReference>
<organism evidence="3 4">
    <name type="scientific">Tripterygium wilfordii</name>
    <name type="common">Thunder God vine</name>
    <dbReference type="NCBI Taxonomy" id="458696"/>
    <lineage>
        <taxon>Eukaryota</taxon>
        <taxon>Viridiplantae</taxon>
        <taxon>Streptophyta</taxon>
        <taxon>Embryophyta</taxon>
        <taxon>Tracheophyta</taxon>
        <taxon>Spermatophyta</taxon>
        <taxon>Magnoliopsida</taxon>
        <taxon>eudicotyledons</taxon>
        <taxon>Gunneridae</taxon>
        <taxon>Pentapetalae</taxon>
        <taxon>rosids</taxon>
        <taxon>fabids</taxon>
        <taxon>Celastrales</taxon>
        <taxon>Celastraceae</taxon>
        <taxon>Tripterygium</taxon>
    </lineage>
</organism>
<feature type="binding site" evidence="1">
    <location>
        <position position="340"/>
    </location>
    <ligand>
        <name>Zn(2+)</name>
        <dbReference type="ChEBI" id="CHEBI:29105"/>
    </ligand>
</feature>